<dbReference type="InterPro" id="IPR014729">
    <property type="entry name" value="Rossmann-like_a/b/a_fold"/>
</dbReference>
<dbReference type="AlphaFoldDB" id="A0A3B3YSX3"/>
<evidence type="ECO:0000256" key="1">
    <source>
        <dbReference type="ARBA" id="ARBA00004514"/>
    </source>
</evidence>
<dbReference type="InterPro" id="IPR001518">
    <property type="entry name" value="Arginosuc_synth"/>
</dbReference>
<evidence type="ECO:0000256" key="5">
    <source>
        <dbReference type="ARBA" id="ARBA00014810"/>
    </source>
</evidence>
<evidence type="ECO:0000256" key="9">
    <source>
        <dbReference type="ARBA" id="ARBA00022571"/>
    </source>
</evidence>
<evidence type="ECO:0000256" key="4">
    <source>
        <dbReference type="ARBA" id="ARBA00012286"/>
    </source>
</evidence>
<dbReference type="GO" id="GO:0000050">
    <property type="term" value="P:urea cycle"/>
    <property type="evidence" value="ECO:0007669"/>
    <property type="project" value="UniProtKB-UniPathway"/>
</dbReference>
<evidence type="ECO:0000256" key="13">
    <source>
        <dbReference type="ARBA" id="ARBA00022840"/>
    </source>
</evidence>
<evidence type="ECO:0000256" key="11">
    <source>
        <dbReference type="ARBA" id="ARBA00022605"/>
    </source>
</evidence>
<evidence type="ECO:0000256" key="14">
    <source>
        <dbReference type="ARBA" id="ARBA00029916"/>
    </source>
</evidence>
<keyword evidence="11" id="KW-0028">Amino-acid biosynthesis</keyword>
<evidence type="ECO:0000256" key="3">
    <source>
        <dbReference type="ARBA" id="ARBA00005154"/>
    </source>
</evidence>
<comment type="catalytic activity">
    <reaction evidence="15">
        <text>L-citrulline + L-aspartate + ATP = 2-(N(omega)-L-arginino)succinate + AMP + diphosphate + H(+)</text>
        <dbReference type="Rhea" id="RHEA:10932"/>
        <dbReference type="ChEBI" id="CHEBI:15378"/>
        <dbReference type="ChEBI" id="CHEBI:29991"/>
        <dbReference type="ChEBI" id="CHEBI:30616"/>
        <dbReference type="ChEBI" id="CHEBI:33019"/>
        <dbReference type="ChEBI" id="CHEBI:57472"/>
        <dbReference type="ChEBI" id="CHEBI:57743"/>
        <dbReference type="ChEBI" id="CHEBI:456215"/>
        <dbReference type="EC" id="6.3.4.5"/>
    </reaction>
</comment>
<keyword evidence="7" id="KW-0963">Cytoplasm</keyword>
<protein>
    <recommendedName>
        <fullName evidence="5">Argininosuccinate synthase</fullName>
        <ecNumber evidence="4">6.3.4.5</ecNumber>
    </recommendedName>
    <alternativeName>
        <fullName evidence="14">Citrulline--aspartate ligase</fullName>
    </alternativeName>
</protein>
<dbReference type="SUPFAM" id="SSF69864">
    <property type="entry name" value="Argininosuccinate synthetase, C-terminal domain"/>
    <property type="match status" value="1"/>
</dbReference>
<dbReference type="PROSITE" id="PS00565">
    <property type="entry name" value="ARGININOSUCCIN_SYN_2"/>
    <property type="match status" value="1"/>
</dbReference>
<name>A0A3B3YSX3_9TELE</name>
<dbReference type="Proteomes" id="UP000261480">
    <property type="component" value="Unplaced"/>
</dbReference>
<dbReference type="SUPFAM" id="SSF52402">
    <property type="entry name" value="Adenine nucleotide alpha hydrolases-like"/>
    <property type="match status" value="1"/>
</dbReference>
<evidence type="ECO:0000256" key="7">
    <source>
        <dbReference type="ARBA" id="ARBA00022490"/>
    </source>
</evidence>
<organism evidence="17 18">
    <name type="scientific">Poecilia mexicana</name>
    <dbReference type="NCBI Taxonomy" id="48701"/>
    <lineage>
        <taxon>Eukaryota</taxon>
        <taxon>Metazoa</taxon>
        <taxon>Chordata</taxon>
        <taxon>Craniata</taxon>
        <taxon>Vertebrata</taxon>
        <taxon>Euteleostomi</taxon>
        <taxon>Actinopterygii</taxon>
        <taxon>Neopterygii</taxon>
        <taxon>Teleostei</taxon>
        <taxon>Neoteleostei</taxon>
        <taxon>Acanthomorphata</taxon>
        <taxon>Ovalentaria</taxon>
        <taxon>Atherinomorphae</taxon>
        <taxon>Cyprinodontiformes</taxon>
        <taxon>Poeciliidae</taxon>
        <taxon>Poeciliinae</taxon>
        <taxon>Poecilia</taxon>
    </lineage>
</organism>
<evidence type="ECO:0000256" key="12">
    <source>
        <dbReference type="ARBA" id="ARBA00022741"/>
    </source>
</evidence>
<dbReference type="GO" id="GO:0004055">
    <property type="term" value="F:argininosuccinate synthase activity"/>
    <property type="evidence" value="ECO:0007669"/>
    <property type="project" value="UniProtKB-EC"/>
</dbReference>
<dbReference type="PANTHER" id="PTHR11587">
    <property type="entry name" value="ARGININOSUCCINATE SYNTHASE"/>
    <property type="match status" value="1"/>
</dbReference>
<dbReference type="GO" id="GO:0000053">
    <property type="term" value="P:argininosuccinate metabolic process"/>
    <property type="evidence" value="ECO:0007669"/>
    <property type="project" value="TreeGrafter"/>
</dbReference>
<dbReference type="UniPathway" id="UPA00158">
    <property type="reaction ID" value="UER00272"/>
</dbReference>
<keyword evidence="12" id="KW-0547">Nucleotide-binding</keyword>
<dbReference type="FunFam" id="3.40.50.620:FF:000019">
    <property type="entry name" value="Argininosuccinate synthase"/>
    <property type="match status" value="1"/>
</dbReference>
<reference evidence="17" key="1">
    <citation type="submission" date="2025-08" db="UniProtKB">
        <authorList>
            <consortium name="Ensembl"/>
        </authorList>
    </citation>
    <scope>IDENTIFICATION</scope>
</reference>
<evidence type="ECO:0000256" key="10">
    <source>
        <dbReference type="ARBA" id="ARBA00022598"/>
    </source>
</evidence>
<dbReference type="FunFam" id="3.90.1260.10:FF:000005">
    <property type="entry name" value="Argininosuccinate synthase 1"/>
    <property type="match status" value="1"/>
</dbReference>
<comment type="subcellular location">
    <subcellularLocation>
        <location evidence="1">Cytoplasm</location>
        <location evidence="1">Cytosol</location>
    </subcellularLocation>
</comment>
<dbReference type="Gene3D" id="3.40.50.620">
    <property type="entry name" value="HUPs"/>
    <property type="match status" value="1"/>
</dbReference>
<dbReference type="PANTHER" id="PTHR11587:SF2">
    <property type="entry name" value="ARGININOSUCCINATE SYNTHASE"/>
    <property type="match status" value="1"/>
</dbReference>
<keyword evidence="18" id="KW-1185">Reference proteome</keyword>
<dbReference type="Pfam" id="PF20979">
    <property type="entry name" value="Arginosuc_syn_C"/>
    <property type="match status" value="1"/>
</dbReference>
<dbReference type="HAMAP" id="MF_00005">
    <property type="entry name" value="Arg_succ_synth_type1"/>
    <property type="match status" value="1"/>
</dbReference>
<keyword evidence="13" id="KW-0067">ATP-binding</keyword>
<evidence type="ECO:0000256" key="8">
    <source>
        <dbReference type="ARBA" id="ARBA00022553"/>
    </source>
</evidence>
<dbReference type="Gene3D" id="3.90.1260.10">
    <property type="entry name" value="Argininosuccinate synthetase, chain A, domain 2"/>
    <property type="match status" value="1"/>
</dbReference>
<accession>A0A3B3YSX3</accession>
<evidence type="ECO:0000256" key="15">
    <source>
        <dbReference type="ARBA" id="ARBA00049077"/>
    </source>
</evidence>
<keyword evidence="8" id="KW-0597">Phosphoprotein</keyword>
<dbReference type="InterPro" id="IPR048268">
    <property type="entry name" value="Arginosuc_syn_C"/>
</dbReference>
<reference evidence="17" key="2">
    <citation type="submission" date="2025-09" db="UniProtKB">
        <authorList>
            <consortium name="Ensembl"/>
        </authorList>
    </citation>
    <scope>IDENTIFICATION</scope>
</reference>
<comment type="pathway">
    <text evidence="3">Nitrogen metabolism; urea cycle; (N(omega)-L-arginino)succinate from L-aspartate and L-citrulline: step 1/1.</text>
</comment>
<evidence type="ECO:0000313" key="18">
    <source>
        <dbReference type="Proteomes" id="UP000261480"/>
    </source>
</evidence>
<keyword evidence="9" id="KW-0055">Arginine biosynthesis</keyword>
<dbReference type="GO" id="GO:0006526">
    <property type="term" value="P:L-arginine biosynthetic process"/>
    <property type="evidence" value="ECO:0007669"/>
    <property type="project" value="UniProtKB-UniPathway"/>
</dbReference>
<evidence type="ECO:0000256" key="2">
    <source>
        <dbReference type="ARBA" id="ARBA00004967"/>
    </source>
</evidence>
<dbReference type="GO" id="GO:0005829">
    <property type="term" value="C:cytosol"/>
    <property type="evidence" value="ECO:0007669"/>
    <property type="project" value="UniProtKB-SubCell"/>
</dbReference>
<dbReference type="PROSITE" id="PS00564">
    <property type="entry name" value="ARGININOSUCCIN_SYN_1"/>
    <property type="match status" value="1"/>
</dbReference>
<dbReference type="Ensembl" id="ENSPMET00000022134.1">
    <property type="protein sequence ID" value="ENSPMEP00000030278.1"/>
    <property type="gene ID" value="ENSPMEG00000016616.1"/>
</dbReference>
<dbReference type="EC" id="6.3.4.5" evidence="4"/>
<keyword evidence="10" id="KW-0436">Ligase</keyword>
<dbReference type="UniPathway" id="UPA00068">
    <property type="reaction ID" value="UER00113"/>
</dbReference>
<dbReference type="GO" id="GO:0005524">
    <property type="term" value="F:ATP binding"/>
    <property type="evidence" value="ECO:0007669"/>
    <property type="project" value="UniProtKB-KW"/>
</dbReference>
<keyword evidence="6" id="KW-0835">Urea cycle</keyword>
<dbReference type="InterPro" id="IPR024074">
    <property type="entry name" value="AS_cat/multimer_dom_body"/>
</dbReference>
<dbReference type="InterPro" id="IPR018223">
    <property type="entry name" value="Arginosuc_synth_CS"/>
</dbReference>
<dbReference type="InterPro" id="IPR023434">
    <property type="entry name" value="Arginosuc_synth_type_1_subfam"/>
</dbReference>
<dbReference type="CDD" id="cd01999">
    <property type="entry name" value="ASS"/>
    <property type="match status" value="1"/>
</dbReference>
<evidence type="ECO:0000313" key="17">
    <source>
        <dbReference type="Ensembl" id="ENSPMEP00000030278.1"/>
    </source>
</evidence>
<sequence length="409" mass="46413">MSKGTVVLAYSGGLDTSCILVWLKEQGYDVITYLANIGQDEDFEAARKKAESLGAKKVFIEDLRSDFVEDFIWPSVQANAVYEDRYLLGTAIARPCIARRQVEIARKEGAQFVSHGATGKGNDQIRFELTCYALYPEVKIIAPWRIPEFYTRFRGRTDLMEYAQSHAPADLYLMTKNPEDSPNVPDVLEIEFKNGVPVRVMHVKEGKSKETPLDIFSYLNEIGGKHGVGRIDIVENRFIGMKSRGIYETPGGTLLLKAHLDIETFTMDKEVRRIKQGLGIKFSELVYNGFWYSLECDFVRHCIAKSQENVEGKVQLSVFKGQVYVLGRESPKSLYNEELVSMDVQGDYDPCDASGFIRINAVRLVLLETKTTCNTGEKSFTNLIKSWYSLFLHRLREHHRLQGSSGNKQ</sequence>
<evidence type="ECO:0000259" key="16">
    <source>
        <dbReference type="Pfam" id="PF20979"/>
    </source>
</evidence>
<feature type="domain" description="Arginosuccinate synthase C-terminal" evidence="16">
    <location>
        <begin position="157"/>
        <end position="364"/>
    </location>
</feature>
<evidence type="ECO:0000256" key="6">
    <source>
        <dbReference type="ARBA" id="ARBA00022436"/>
    </source>
</evidence>
<proteinExistence type="inferred from homology"/>
<dbReference type="Gene3D" id="1.20.5.470">
    <property type="entry name" value="Single helix bin"/>
    <property type="match status" value="1"/>
</dbReference>
<comment type="pathway">
    <text evidence="2">Amino-acid biosynthesis; L-arginine biosynthesis; L-arginine from L-ornithine and carbamoyl phosphate: step 2/3.</text>
</comment>